<dbReference type="EC" id="2.4.1.17" evidence="1"/>
<dbReference type="Proteomes" id="UP000436858">
    <property type="component" value="Unassembled WGS sequence"/>
</dbReference>
<proteinExistence type="predicted"/>
<dbReference type="AlphaFoldDB" id="A0A6I0S3U7"/>
<keyword evidence="1" id="KW-0328">Glycosyltransferase</keyword>
<sequence>NRNYADKIMIYPEFHQQITYEALRVCHAVRKEPDIITRQRMIAEIFTSGMYKRLITNVRSVKVGYQALLWSFRLWQWRDKTRSHHRITRSAFNLR</sequence>
<accession>A0A6I0S3U7</accession>
<comment type="caution">
    <text evidence="1">The sequence shown here is derived from an EMBL/GenBank/DDBJ whole genome shotgun (WGS) entry which is preliminary data.</text>
</comment>
<gene>
    <name evidence="1" type="primary">waaH</name>
    <name evidence="1" type="ORF">GAN91_29960</name>
</gene>
<feature type="non-terminal residue" evidence="1">
    <location>
        <position position="1"/>
    </location>
</feature>
<evidence type="ECO:0000313" key="1">
    <source>
        <dbReference type="EMBL" id="KAB4459323.1"/>
    </source>
</evidence>
<dbReference type="GO" id="GO:0015020">
    <property type="term" value="F:glucuronosyltransferase activity"/>
    <property type="evidence" value="ECO:0007669"/>
    <property type="project" value="UniProtKB-EC"/>
</dbReference>
<protein>
    <submittedName>
        <fullName evidence="1">UDP-glucuronate:LPS(HepIII) glycosyltransferase</fullName>
        <ecNumber evidence="1">2.4.1.17</ecNumber>
    </submittedName>
</protein>
<organism evidence="1 2">
    <name type="scientific">Bacteroides thetaiotaomicron</name>
    <dbReference type="NCBI Taxonomy" id="818"/>
    <lineage>
        <taxon>Bacteria</taxon>
        <taxon>Pseudomonadati</taxon>
        <taxon>Bacteroidota</taxon>
        <taxon>Bacteroidia</taxon>
        <taxon>Bacteroidales</taxon>
        <taxon>Bacteroidaceae</taxon>
        <taxon>Bacteroides</taxon>
    </lineage>
</organism>
<reference evidence="1 2" key="1">
    <citation type="journal article" date="2019" name="Nat. Med.">
        <title>A library of human gut bacterial isolates paired with longitudinal multiomics data enables mechanistic microbiome research.</title>
        <authorList>
            <person name="Poyet M."/>
            <person name="Groussin M."/>
            <person name="Gibbons S.M."/>
            <person name="Avila-Pacheco J."/>
            <person name="Jiang X."/>
            <person name="Kearney S.M."/>
            <person name="Perrotta A.R."/>
            <person name="Berdy B."/>
            <person name="Zhao S."/>
            <person name="Lieberman T.D."/>
            <person name="Swanson P.K."/>
            <person name="Smith M."/>
            <person name="Roesemann S."/>
            <person name="Alexander J.E."/>
            <person name="Rich S.A."/>
            <person name="Livny J."/>
            <person name="Vlamakis H."/>
            <person name="Clish C."/>
            <person name="Bullock K."/>
            <person name="Deik A."/>
            <person name="Scott J."/>
            <person name="Pierce K.A."/>
            <person name="Xavier R.J."/>
            <person name="Alm E.J."/>
        </authorList>
    </citation>
    <scope>NUCLEOTIDE SEQUENCE [LARGE SCALE GENOMIC DNA]</scope>
    <source>
        <strain evidence="1 2">BIOML-A162</strain>
    </source>
</reference>
<dbReference type="EMBL" id="WCRY01000208">
    <property type="protein sequence ID" value="KAB4459323.1"/>
    <property type="molecule type" value="Genomic_DNA"/>
</dbReference>
<evidence type="ECO:0000313" key="2">
    <source>
        <dbReference type="Proteomes" id="UP000436858"/>
    </source>
</evidence>
<name>A0A6I0S3U7_BACT4</name>
<keyword evidence="1" id="KW-0808">Transferase</keyword>